<evidence type="ECO:0000256" key="8">
    <source>
        <dbReference type="SAM" id="MobiDB-lite"/>
    </source>
</evidence>
<proteinExistence type="inferred from homology"/>
<dbReference type="GO" id="GO:0005506">
    <property type="term" value="F:iron ion binding"/>
    <property type="evidence" value="ECO:0007669"/>
    <property type="project" value="InterPro"/>
</dbReference>
<evidence type="ECO:0000256" key="4">
    <source>
        <dbReference type="ARBA" id="ARBA00022723"/>
    </source>
</evidence>
<evidence type="ECO:0000256" key="9">
    <source>
        <dbReference type="SAM" id="Phobius"/>
    </source>
</evidence>
<comment type="cofactor">
    <cofactor evidence="1">
        <name>heme</name>
        <dbReference type="ChEBI" id="CHEBI:30413"/>
    </cofactor>
</comment>
<dbReference type="PANTHER" id="PTHR47946:SF14">
    <property type="entry name" value="CYTOCHROME P450 FAMILY PROTEIN"/>
    <property type="match status" value="1"/>
</dbReference>
<comment type="similarity">
    <text evidence="2">Belongs to the cytochrome P450 family.</text>
</comment>
<dbReference type="GO" id="GO:0016705">
    <property type="term" value="F:oxidoreductase activity, acting on paired donors, with incorporation or reduction of molecular oxygen"/>
    <property type="evidence" value="ECO:0007669"/>
    <property type="project" value="InterPro"/>
</dbReference>
<evidence type="ECO:0000256" key="5">
    <source>
        <dbReference type="ARBA" id="ARBA00023002"/>
    </source>
</evidence>
<sequence>MKDEFLNDLSQKGQASQFGLSAIFRHLTNVAPTIPLTFALLFFLVQQACRLRPHFIFRLCRRCRRPSWTSLLLLLLLPCTTLSLILLVALIAFSVLCFFPGDLLHLPRRSRVGTHVRSIPGPLGFVSALSCSVAHRVLMGLAHSLNAVDLMAFPVGFTRFVVSSHPNTTKEILNSSAFADRPIKESAYELLFHRAMGFAPFGEYWRNLRRISSTYLFSPWRIATFGEHRRVVGEQMVADIRNLMAKHDVGKVKKVLHFGSLNNVMMSLMKPTLLTTSTTRRELSGSMPHCSVPTTTSSPSPPSWSAWA</sequence>
<dbReference type="AlphaFoldDB" id="A0AAQ3Q6V0"/>
<keyword evidence="6" id="KW-0408">Iron</keyword>
<keyword evidence="9" id="KW-0812">Transmembrane</keyword>
<evidence type="ECO:0000313" key="10">
    <source>
        <dbReference type="EMBL" id="WOK99773.1"/>
    </source>
</evidence>
<accession>A0AAQ3Q6V0</accession>
<dbReference type="EMBL" id="CP136891">
    <property type="protein sequence ID" value="WOK99773.1"/>
    <property type="molecule type" value="Genomic_DNA"/>
</dbReference>
<keyword evidence="11" id="KW-1185">Reference proteome</keyword>
<evidence type="ECO:0000256" key="1">
    <source>
        <dbReference type="ARBA" id="ARBA00001971"/>
    </source>
</evidence>
<dbReference type="PANTHER" id="PTHR47946">
    <property type="entry name" value="CYTOCHROME P450 78A7-RELATED"/>
    <property type="match status" value="1"/>
</dbReference>
<evidence type="ECO:0000256" key="7">
    <source>
        <dbReference type="ARBA" id="ARBA00023033"/>
    </source>
</evidence>
<keyword evidence="5" id="KW-0560">Oxidoreductase</keyword>
<reference evidence="10 11" key="1">
    <citation type="submission" date="2023-10" db="EMBL/GenBank/DDBJ databases">
        <title>Chromosome-scale genome assembly provides insights into flower coloration mechanisms of Canna indica.</title>
        <authorList>
            <person name="Li C."/>
        </authorList>
    </citation>
    <scope>NUCLEOTIDE SEQUENCE [LARGE SCALE GENOMIC DNA]</scope>
    <source>
        <tissue evidence="10">Flower</tissue>
    </source>
</reference>
<keyword evidence="3" id="KW-0349">Heme</keyword>
<keyword evidence="9" id="KW-0472">Membrane</keyword>
<feature type="transmembrane region" description="Helical" evidence="9">
    <location>
        <begin position="70"/>
        <end position="101"/>
    </location>
</feature>
<name>A0AAQ3Q6V0_9LILI</name>
<dbReference type="Gene3D" id="1.10.630.10">
    <property type="entry name" value="Cytochrome P450"/>
    <property type="match status" value="1"/>
</dbReference>
<evidence type="ECO:0000256" key="2">
    <source>
        <dbReference type="ARBA" id="ARBA00010617"/>
    </source>
</evidence>
<keyword evidence="7" id="KW-0503">Monooxygenase</keyword>
<feature type="transmembrane region" description="Helical" evidence="9">
    <location>
        <begin position="30"/>
        <end position="49"/>
    </location>
</feature>
<keyword evidence="9" id="KW-1133">Transmembrane helix</keyword>
<gene>
    <name evidence="10" type="ORF">Cni_G08485</name>
</gene>
<evidence type="ECO:0000256" key="3">
    <source>
        <dbReference type="ARBA" id="ARBA00022617"/>
    </source>
</evidence>
<dbReference type="GO" id="GO:0004497">
    <property type="term" value="F:monooxygenase activity"/>
    <property type="evidence" value="ECO:0007669"/>
    <property type="project" value="UniProtKB-KW"/>
</dbReference>
<dbReference type="Proteomes" id="UP001327560">
    <property type="component" value="Chromosome 2"/>
</dbReference>
<dbReference type="InterPro" id="IPR036396">
    <property type="entry name" value="Cyt_P450_sf"/>
</dbReference>
<dbReference type="SUPFAM" id="SSF48264">
    <property type="entry name" value="Cytochrome P450"/>
    <property type="match status" value="1"/>
</dbReference>
<evidence type="ECO:0000313" key="11">
    <source>
        <dbReference type="Proteomes" id="UP001327560"/>
    </source>
</evidence>
<protein>
    <submittedName>
        <fullName evidence="10">Cytochrome P450</fullName>
    </submittedName>
</protein>
<feature type="region of interest" description="Disordered" evidence="8">
    <location>
        <begin position="284"/>
        <end position="308"/>
    </location>
</feature>
<evidence type="ECO:0000256" key="6">
    <source>
        <dbReference type="ARBA" id="ARBA00023004"/>
    </source>
</evidence>
<organism evidence="10 11">
    <name type="scientific">Canna indica</name>
    <name type="common">Indian-shot</name>
    <dbReference type="NCBI Taxonomy" id="4628"/>
    <lineage>
        <taxon>Eukaryota</taxon>
        <taxon>Viridiplantae</taxon>
        <taxon>Streptophyta</taxon>
        <taxon>Embryophyta</taxon>
        <taxon>Tracheophyta</taxon>
        <taxon>Spermatophyta</taxon>
        <taxon>Magnoliopsida</taxon>
        <taxon>Liliopsida</taxon>
        <taxon>Zingiberales</taxon>
        <taxon>Cannaceae</taxon>
        <taxon>Canna</taxon>
    </lineage>
</organism>
<dbReference type="InterPro" id="IPR051996">
    <property type="entry name" value="Cytochrome_P450_78A"/>
</dbReference>
<dbReference type="GO" id="GO:0020037">
    <property type="term" value="F:heme binding"/>
    <property type="evidence" value="ECO:0007669"/>
    <property type="project" value="InterPro"/>
</dbReference>
<keyword evidence="4" id="KW-0479">Metal-binding</keyword>